<sequence length="221" mass="24772">MNKTEFIIVPKVQKVLVTKGSYQVHKIANSNSHKHISVALTILASGNYIPSLFSYTGICAIPNLLNGASAGKVMGFTDTRYMHKSLFQMYIEHFIKSISSSQPILLILDEHKSYVNYMSVNFCYKNGILLYALPSHTTHILQPSELPFATLKSEYSKKCDKFHNDTGKLLTKHTFAQMLGLTFIKTYTLLAIINAYRATGTWPLNPNAISPDHLDPSLLTE</sequence>
<name>A0A9N9F128_9GLOM</name>
<dbReference type="GO" id="GO:0003676">
    <property type="term" value="F:nucleic acid binding"/>
    <property type="evidence" value="ECO:0007669"/>
    <property type="project" value="InterPro"/>
</dbReference>
<reference evidence="2" key="1">
    <citation type="submission" date="2021-06" db="EMBL/GenBank/DDBJ databases">
        <authorList>
            <person name="Kallberg Y."/>
            <person name="Tangrot J."/>
            <person name="Rosling A."/>
        </authorList>
    </citation>
    <scope>NUCLEOTIDE SEQUENCE</scope>
    <source>
        <strain evidence="2">FL966</strain>
    </source>
</reference>
<comment type="caution">
    <text evidence="2">The sequence shown here is derived from an EMBL/GenBank/DDBJ whole genome shotgun (WGS) entry which is preliminary data.</text>
</comment>
<dbReference type="Pfam" id="PF03184">
    <property type="entry name" value="DDE_1"/>
    <property type="match status" value="1"/>
</dbReference>
<feature type="domain" description="DDE-1" evidence="1">
    <location>
        <begin position="81"/>
        <end position="197"/>
    </location>
</feature>
<organism evidence="2 3">
    <name type="scientific">Cetraspora pellucida</name>
    <dbReference type="NCBI Taxonomy" id="1433469"/>
    <lineage>
        <taxon>Eukaryota</taxon>
        <taxon>Fungi</taxon>
        <taxon>Fungi incertae sedis</taxon>
        <taxon>Mucoromycota</taxon>
        <taxon>Glomeromycotina</taxon>
        <taxon>Glomeromycetes</taxon>
        <taxon>Diversisporales</taxon>
        <taxon>Gigasporaceae</taxon>
        <taxon>Cetraspora</taxon>
    </lineage>
</organism>
<dbReference type="OrthoDB" id="5425161at2759"/>
<protein>
    <submittedName>
        <fullName evidence="2">22495_t:CDS:1</fullName>
    </submittedName>
</protein>
<evidence type="ECO:0000259" key="1">
    <source>
        <dbReference type="Pfam" id="PF03184"/>
    </source>
</evidence>
<dbReference type="AlphaFoldDB" id="A0A9N9F128"/>
<evidence type="ECO:0000313" key="3">
    <source>
        <dbReference type="Proteomes" id="UP000789759"/>
    </source>
</evidence>
<dbReference type="EMBL" id="CAJVQA010001109">
    <property type="protein sequence ID" value="CAG8502744.1"/>
    <property type="molecule type" value="Genomic_DNA"/>
</dbReference>
<proteinExistence type="predicted"/>
<keyword evidence="3" id="KW-1185">Reference proteome</keyword>
<accession>A0A9N9F128</accession>
<evidence type="ECO:0000313" key="2">
    <source>
        <dbReference type="EMBL" id="CAG8502744.1"/>
    </source>
</evidence>
<dbReference type="InterPro" id="IPR004875">
    <property type="entry name" value="DDE_SF_endonuclease_dom"/>
</dbReference>
<gene>
    <name evidence="2" type="ORF">CPELLU_LOCUS2530</name>
</gene>
<dbReference type="Proteomes" id="UP000789759">
    <property type="component" value="Unassembled WGS sequence"/>
</dbReference>